<keyword evidence="2" id="KW-1185">Reference proteome</keyword>
<protein>
    <submittedName>
        <fullName evidence="1">Uncharacterized protein</fullName>
    </submittedName>
</protein>
<name>A0A8H4QQV5_9AGAR</name>
<dbReference type="Proteomes" id="UP000521872">
    <property type="component" value="Unassembled WGS sequence"/>
</dbReference>
<gene>
    <name evidence="1" type="ORF">D9613_003504</name>
</gene>
<dbReference type="AlphaFoldDB" id="A0A8H4QQV5"/>
<comment type="caution">
    <text evidence="1">The sequence shown here is derived from an EMBL/GenBank/DDBJ whole genome shotgun (WGS) entry which is preliminary data.</text>
</comment>
<organism evidence="1 2">
    <name type="scientific">Agrocybe pediades</name>
    <dbReference type="NCBI Taxonomy" id="84607"/>
    <lineage>
        <taxon>Eukaryota</taxon>
        <taxon>Fungi</taxon>
        <taxon>Dikarya</taxon>
        <taxon>Basidiomycota</taxon>
        <taxon>Agaricomycotina</taxon>
        <taxon>Agaricomycetes</taxon>
        <taxon>Agaricomycetidae</taxon>
        <taxon>Agaricales</taxon>
        <taxon>Agaricineae</taxon>
        <taxon>Strophariaceae</taxon>
        <taxon>Agrocybe</taxon>
    </lineage>
</organism>
<evidence type="ECO:0000313" key="2">
    <source>
        <dbReference type="Proteomes" id="UP000521872"/>
    </source>
</evidence>
<proteinExistence type="predicted"/>
<sequence>MSSSSLTLFARKAGKGYGTFPEAYLARLGVMFSCKQVANELKAKHNLDVIKILFRADAHPWTYNTGLNAIKPDLWHLTLDVKDKEMDTKSQHLTVHAYVGLDEHGTIINMFNIDSIVPKLKKGSTTELAVEPDSYIDYRKGGKPINNWDPASLEFFPEPAELKKVVLGKGFITVAEYALSLIPKEKQEAEIEAATVEEANIRKSLAVIPKE</sequence>
<reference evidence="1 2" key="1">
    <citation type="submission" date="2019-12" db="EMBL/GenBank/DDBJ databases">
        <authorList>
            <person name="Floudas D."/>
            <person name="Bentzer J."/>
            <person name="Ahren D."/>
            <person name="Johansson T."/>
            <person name="Persson P."/>
            <person name="Tunlid A."/>
        </authorList>
    </citation>
    <scope>NUCLEOTIDE SEQUENCE [LARGE SCALE GENOMIC DNA]</scope>
    <source>
        <strain evidence="1 2">CBS 102.39</strain>
    </source>
</reference>
<dbReference type="EMBL" id="JAACJL010000044">
    <property type="protein sequence ID" value="KAF4615526.1"/>
    <property type="molecule type" value="Genomic_DNA"/>
</dbReference>
<accession>A0A8H4QQV5</accession>
<evidence type="ECO:0000313" key="1">
    <source>
        <dbReference type="EMBL" id="KAF4615526.1"/>
    </source>
</evidence>